<protein>
    <submittedName>
        <fullName evidence="1">Uncharacterized protein</fullName>
    </submittedName>
</protein>
<evidence type="ECO:0000313" key="2">
    <source>
        <dbReference type="Proteomes" id="UP001222325"/>
    </source>
</evidence>
<dbReference type="Proteomes" id="UP001222325">
    <property type="component" value="Unassembled WGS sequence"/>
</dbReference>
<dbReference type="EMBL" id="JARJCN010000041">
    <property type="protein sequence ID" value="KAJ7083376.1"/>
    <property type="molecule type" value="Genomic_DNA"/>
</dbReference>
<organism evidence="1 2">
    <name type="scientific">Mycena belliarum</name>
    <dbReference type="NCBI Taxonomy" id="1033014"/>
    <lineage>
        <taxon>Eukaryota</taxon>
        <taxon>Fungi</taxon>
        <taxon>Dikarya</taxon>
        <taxon>Basidiomycota</taxon>
        <taxon>Agaricomycotina</taxon>
        <taxon>Agaricomycetes</taxon>
        <taxon>Agaricomycetidae</taxon>
        <taxon>Agaricales</taxon>
        <taxon>Marasmiineae</taxon>
        <taxon>Mycenaceae</taxon>
        <taxon>Mycena</taxon>
    </lineage>
</organism>
<gene>
    <name evidence="1" type="ORF">B0H15DRAFT_423485</name>
</gene>
<proteinExistence type="predicted"/>
<sequence>MPPSQQQRIDIPLDPELLDAVLPNTTHEERVKSFSDVLNAEGSVDAAIALYKRHYECVKTGAVIGATRPPPYLSEVIHMADVGPLRLFYHSTYPARLHANSPFSWNLYIGRANQGLESIMPDWEAQGIRVEVPNLLGRWQRCGALTILPSTRVRITYRSGKSRDIKEEIILPGGPRDAHIPVRLLPPVYT</sequence>
<name>A0AAD6XLW2_9AGAR</name>
<comment type="caution">
    <text evidence="1">The sequence shown here is derived from an EMBL/GenBank/DDBJ whole genome shotgun (WGS) entry which is preliminary data.</text>
</comment>
<keyword evidence="2" id="KW-1185">Reference proteome</keyword>
<dbReference type="AlphaFoldDB" id="A0AAD6XLW2"/>
<evidence type="ECO:0000313" key="1">
    <source>
        <dbReference type="EMBL" id="KAJ7083376.1"/>
    </source>
</evidence>
<reference evidence="1" key="1">
    <citation type="submission" date="2023-03" db="EMBL/GenBank/DDBJ databases">
        <title>Massive genome expansion in bonnet fungi (Mycena s.s.) driven by repeated elements and novel gene families across ecological guilds.</title>
        <authorList>
            <consortium name="Lawrence Berkeley National Laboratory"/>
            <person name="Harder C.B."/>
            <person name="Miyauchi S."/>
            <person name="Viragh M."/>
            <person name="Kuo A."/>
            <person name="Thoen E."/>
            <person name="Andreopoulos B."/>
            <person name="Lu D."/>
            <person name="Skrede I."/>
            <person name="Drula E."/>
            <person name="Henrissat B."/>
            <person name="Morin E."/>
            <person name="Kohler A."/>
            <person name="Barry K."/>
            <person name="LaButti K."/>
            <person name="Morin E."/>
            <person name="Salamov A."/>
            <person name="Lipzen A."/>
            <person name="Mereny Z."/>
            <person name="Hegedus B."/>
            <person name="Baldrian P."/>
            <person name="Stursova M."/>
            <person name="Weitz H."/>
            <person name="Taylor A."/>
            <person name="Grigoriev I.V."/>
            <person name="Nagy L.G."/>
            <person name="Martin F."/>
            <person name="Kauserud H."/>
        </authorList>
    </citation>
    <scope>NUCLEOTIDE SEQUENCE</scope>
    <source>
        <strain evidence="1">CBHHK173m</strain>
    </source>
</reference>
<accession>A0AAD6XLW2</accession>